<organism evidence="1 2">
    <name type="scientific">Cercophora newfieldiana</name>
    <dbReference type="NCBI Taxonomy" id="92897"/>
    <lineage>
        <taxon>Eukaryota</taxon>
        <taxon>Fungi</taxon>
        <taxon>Dikarya</taxon>
        <taxon>Ascomycota</taxon>
        <taxon>Pezizomycotina</taxon>
        <taxon>Sordariomycetes</taxon>
        <taxon>Sordariomycetidae</taxon>
        <taxon>Sordariales</taxon>
        <taxon>Lasiosphaeriaceae</taxon>
        <taxon>Cercophora</taxon>
    </lineage>
</organism>
<name>A0AA40CWY2_9PEZI</name>
<proteinExistence type="predicted"/>
<reference evidence="1" key="1">
    <citation type="submission" date="2023-06" db="EMBL/GenBank/DDBJ databases">
        <title>Genome-scale phylogeny and comparative genomics of the fungal order Sordariales.</title>
        <authorList>
            <consortium name="Lawrence Berkeley National Laboratory"/>
            <person name="Hensen N."/>
            <person name="Bonometti L."/>
            <person name="Westerberg I."/>
            <person name="Brannstrom I.O."/>
            <person name="Guillou S."/>
            <person name="Cros-Aarteil S."/>
            <person name="Calhoun S."/>
            <person name="Haridas S."/>
            <person name="Kuo A."/>
            <person name="Mondo S."/>
            <person name="Pangilinan J."/>
            <person name="Riley R."/>
            <person name="Labutti K."/>
            <person name="Andreopoulos B."/>
            <person name="Lipzen A."/>
            <person name="Chen C."/>
            <person name="Yanf M."/>
            <person name="Daum C."/>
            <person name="Ng V."/>
            <person name="Clum A."/>
            <person name="Steindorff A."/>
            <person name="Ohm R."/>
            <person name="Martin F."/>
            <person name="Silar P."/>
            <person name="Natvig D."/>
            <person name="Lalanne C."/>
            <person name="Gautier V."/>
            <person name="Ament-Velasquez S.L."/>
            <person name="Kruys A."/>
            <person name="Hutchinson M.I."/>
            <person name="Powell A.J."/>
            <person name="Barry K."/>
            <person name="Miller A.N."/>
            <person name="Grigoriev I.V."/>
            <person name="Debuchy R."/>
            <person name="Gladieux P."/>
            <person name="Thoren M.H."/>
            <person name="Johannesson H."/>
        </authorList>
    </citation>
    <scope>NUCLEOTIDE SEQUENCE</scope>
    <source>
        <strain evidence="1">SMH2532-1</strain>
    </source>
</reference>
<evidence type="ECO:0000313" key="2">
    <source>
        <dbReference type="Proteomes" id="UP001174936"/>
    </source>
</evidence>
<dbReference type="GO" id="GO:0005762">
    <property type="term" value="C:mitochondrial large ribosomal subunit"/>
    <property type="evidence" value="ECO:0007669"/>
    <property type="project" value="TreeGrafter"/>
</dbReference>
<comment type="caution">
    <text evidence="1">The sequence shown here is derived from an EMBL/GenBank/DDBJ whole genome shotgun (WGS) entry which is preliminary data.</text>
</comment>
<dbReference type="EMBL" id="JAULSV010000002">
    <property type="protein sequence ID" value="KAK0652204.1"/>
    <property type="molecule type" value="Genomic_DNA"/>
</dbReference>
<dbReference type="PANTHER" id="PTHR28266">
    <property type="entry name" value="54S RIBOSOMAL PROTEIN L20, MITOCHONDRIAL"/>
    <property type="match status" value="1"/>
</dbReference>
<dbReference type="Proteomes" id="UP001174936">
    <property type="component" value="Unassembled WGS sequence"/>
</dbReference>
<dbReference type="GO" id="GO:0003735">
    <property type="term" value="F:structural constituent of ribosome"/>
    <property type="evidence" value="ECO:0007669"/>
    <property type="project" value="TreeGrafter"/>
</dbReference>
<dbReference type="PANTHER" id="PTHR28266:SF1">
    <property type="entry name" value="LARGE RIBOSOMAL SUBUNIT PROTEIN ML58"/>
    <property type="match status" value="1"/>
</dbReference>
<protein>
    <submittedName>
        <fullName evidence="1">Mitochondrial ribosomal protein subunit L20-domain-containing protein</fullName>
    </submittedName>
</protein>
<gene>
    <name evidence="1" type="ORF">B0T16DRAFT_405698</name>
</gene>
<keyword evidence="1" id="KW-0687">Ribonucleoprotein</keyword>
<dbReference type="Pfam" id="PF12824">
    <property type="entry name" value="MRP-L20"/>
    <property type="match status" value="1"/>
</dbReference>
<sequence length="239" mass="25985">MEVQLVRRPAASCCHHALLLSSTSSLSTPSTASSQLRPLIANGLRGTRQKSTASRTKRALNIAPHPSFLASPADASNPATASGSHIIFNPPSSAPSVYHTPFKFLPKSDPRRRANLTASLFASSTTIKFNRDGAAAAAIAEKLPLVRPEAPKTYHLTEADVAEMRRLRAADPLTNSVSALATRFNCPKLFVVMCCHSNAKHQEEMAARKEAIKGRWGPRKTAAREDRQRRKQMLLDGLL</sequence>
<keyword evidence="2" id="KW-1185">Reference proteome</keyword>
<dbReference type="AlphaFoldDB" id="A0AA40CWY2"/>
<dbReference type="InterPro" id="IPR024388">
    <property type="entry name" value="Ribosomal_mL58"/>
</dbReference>
<accession>A0AA40CWY2</accession>
<keyword evidence="1" id="KW-0689">Ribosomal protein</keyword>
<evidence type="ECO:0000313" key="1">
    <source>
        <dbReference type="EMBL" id="KAK0652204.1"/>
    </source>
</evidence>